<sequence>MPLVKIDMMKNVRTPDEIKKLADVVQEVLLAKFNAPPRDRYPPLTHEPYELICEDTKLNFTRTNKLVFIQVFQQGRDAELKLALYAELQKRLEKDCGMPGTDLIITCSANTKEDWSFEMGKAHFLTGDL</sequence>
<dbReference type="PANTHER" id="PTHR38460">
    <property type="entry name" value="TAUTOMERASE YOLI-RELATED"/>
    <property type="match status" value="1"/>
</dbReference>
<proteinExistence type="predicted"/>
<organism evidence="1 2">
    <name type="scientific">Hyaloscypha variabilis (strain UAMH 11265 / GT02V1 / F)</name>
    <name type="common">Meliniomyces variabilis</name>
    <dbReference type="NCBI Taxonomy" id="1149755"/>
    <lineage>
        <taxon>Eukaryota</taxon>
        <taxon>Fungi</taxon>
        <taxon>Dikarya</taxon>
        <taxon>Ascomycota</taxon>
        <taxon>Pezizomycotina</taxon>
        <taxon>Leotiomycetes</taxon>
        <taxon>Helotiales</taxon>
        <taxon>Hyaloscyphaceae</taxon>
        <taxon>Hyaloscypha</taxon>
        <taxon>Hyaloscypha variabilis</taxon>
    </lineage>
</organism>
<dbReference type="Gene3D" id="3.30.429.10">
    <property type="entry name" value="Macrophage Migration Inhibitory Factor"/>
    <property type="match status" value="1"/>
</dbReference>
<keyword evidence="2" id="KW-1185">Reference proteome</keyword>
<gene>
    <name evidence="1" type="ORF">L207DRAFT_637695</name>
</gene>
<dbReference type="AlphaFoldDB" id="A0A2J6R9X6"/>
<dbReference type="PANTHER" id="PTHR38460:SF1">
    <property type="entry name" value="TAUTOMERASE YOLI-RELATED"/>
    <property type="match status" value="1"/>
</dbReference>
<dbReference type="InterPro" id="IPR037479">
    <property type="entry name" value="Tauto_MSAD"/>
</dbReference>
<name>A0A2J6R9X6_HYAVF</name>
<dbReference type="Proteomes" id="UP000235786">
    <property type="component" value="Unassembled WGS sequence"/>
</dbReference>
<dbReference type="OrthoDB" id="1686145at2759"/>
<evidence type="ECO:0008006" key="3">
    <source>
        <dbReference type="Google" id="ProtNLM"/>
    </source>
</evidence>
<accession>A0A2J6R9X6</accession>
<protein>
    <recommendedName>
        <fullName evidence="3">Tautomerase/MIF</fullName>
    </recommendedName>
</protein>
<dbReference type="EMBL" id="KZ613952">
    <property type="protein sequence ID" value="PMD35319.1"/>
    <property type="molecule type" value="Genomic_DNA"/>
</dbReference>
<evidence type="ECO:0000313" key="1">
    <source>
        <dbReference type="EMBL" id="PMD35319.1"/>
    </source>
</evidence>
<evidence type="ECO:0000313" key="2">
    <source>
        <dbReference type="Proteomes" id="UP000235786"/>
    </source>
</evidence>
<dbReference type="SUPFAM" id="SSF55331">
    <property type="entry name" value="Tautomerase/MIF"/>
    <property type="match status" value="1"/>
</dbReference>
<dbReference type="Pfam" id="PF14552">
    <property type="entry name" value="Tautomerase_2"/>
    <property type="match status" value="1"/>
</dbReference>
<dbReference type="InterPro" id="IPR014347">
    <property type="entry name" value="Tautomerase/MIF_sf"/>
</dbReference>
<reference evidence="1 2" key="1">
    <citation type="submission" date="2016-04" db="EMBL/GenBank/DDBJ databases">
        <title>A degradative enzymes factory behind the ericoid mycorrhizal symbiosis.</title>
        <authorList>
            <consortium name="DOE Joint Genome Institute"/>
            <person name="Martino E."/>
            <person name="Morin E."/>
            <person name="Grelet G."/>
            <person name="Kuo A."/>
            <person name="Kohler A."/>
            <person name="Daghino S."/>
            <person name="Barry K."/>
            <person name="Choi C."/>
            <person name="Cichocki N."/>
            <person name="Clum A."/>
            <person name="Copeland A."/>
            <person name="Hainaut M."/>
            <person name="Haridas S."/>
            <person name="Labutti K."/>
            <person name="Lindquist E."/>
            <person name="Lipzen A."/>
            <person name="Khouja H.-R."/>
            <person name="Murat C."/>
            <person name="Ohm R."/>
            <person name="Olson A."/>
            <person name="Spatafora J."/>
            <person name="Veneault-Fourrey C."/>
            <person name="Henrissat B."/>
            <person name="Grigoriev I."/>
            <person name="Martin F."/>
            <person name="Perotto S."/>
        </authorList>
    </citation>
    <scope>NUCLEOTIDE SEQUENCE [LARGE SCALE GENOMIC DNA]</scope>
    <source>
        <strain evidence="1 2">F</strain>
    </source>
</reference>